<evidence type="ECO:0000313" key="2">
    <source>
        <dbReference type="EMBL" id="KAK3878362.1"/>
    </source>
</evidence>
<dbReference type="Proteomes" id="UP001286313">
    <property type="component" value="Unassembled WGS sequence"/>
</dbReference>
<accession>A0AAE1KP68</accession>
<evidence type="ECO:0000313" key="3">
    <source>
        <dbReference type="Proteomes" id="UP001286313"/>
    </source>
</evidence>
<reference evidence="2" key="1">
    <citation type="submission" date="2023-10" db="EMBL/GenBank/DDBJ databases">
        <title>Genome assemblies of two species of porcelain crab, Petrolisthes cinctipes and Petrolisthes manimaculis (Anomura: Porcellanidae).</title>
        <authorList>
            <person name="Angst P."/>
        </authorList>
    </citation>
    <scope>NUCLEOTIDE SEQUENCE</scope>
    <source>
        <strain evidence="2">PB745_01</strain>
        <tissue evidence="2">Gill</tissue>
    </source>
</reference>
<protein>
    <submittedName>
        <fullName evidence="2">Uncharacterized protein</fullName>
    </submittedName>
</protein>
<gene>
    <name evidence="2" type="ORF">Pcinc_016946</name>
</gene>
<proteinExistence type="predicted"/>
<comment type="caution">
    <text evidence="2">The sequence shown here is derived from an EMBL/GenBank/DDBJ whole genome shotgun (WGS) entry which is preliminary data.</text>
</comment>
<feature type="coiled-coil region" evidence="1">
    <location>
        <begin position="37"/>
        <end position="71"/>
    </location>
</feature>
<dbReference type="AlphaFoldDB" id="A0AAE1KP68"/>
<organism evidence="2 3">
    <name type="scientific">Petrolisthes cinctipes</name>
    <name type="common">Flat porcelain crab</name>
    <dbReference type="NCBI Taxonomy" id="88211"/>
    <lineage>
        <taxon>Eukaryota</taxon>
        <taxon>Metazoa</taxon>
        <taxon>Ecdysozoa</taxon>
        <taxon>Arthropoda</taxon>
        <taxon>Crustacea</taxon>
        <taxon>Multicrustacea</taxon>
        <taxon>Malacostraca</taxon>
        <taxon>Eumalacostraca</taxon>
        <taxon>Eucarida</taxon>
        <taxon>Decapoda</taxon>
        <taxon>Pleocyemata</taxon>
        <taxon>Anomura</taxon>
        <taxon>Galatheoidea</taxon>
        <taxon>Porcellanidae</taxon>
        <taxon>Petrolisthes</taxon>
    </lineage>
</organism>
<keyword evidence="3" id="KW-1185">Reference proteome</keyword>
<sequence>MSNIAVILKHADASGLTKDVISSLVQPAIDRDYRAAERAEKAAVKEAEAVVRQAEEKKAEREHELALVQLKTQQHNNVPFRPANEVKSRIPPFSDSDDMDSYLARFEKLAQFYGWEKKDYALHPGSLLRGKTLKLCWVAYGDF</sequence>
<evidence type="ECO:0000256" key="1">
    <source>
        <dbReference type="SAM" id="Coils"/>
    </source>
</evidence>
<keyword evidence="1" id="KW-0175">Coiled coil</keyword>
<name>A0AAE1KP68_PETCI</name>
<dbReference type="EMBL" id="JAWQEG010001559">
    <property type="protein sequence ID" value="KAK3878362.1"/>
    <property type="molecule type" value="Genomic_DNA"/>
</dbReference>